<dbReference type="Proteomes" id="UP000054558">
    <property type="component" value="Unassembled WGS sequence"/>
</dbReference>
<dbReference type="EMBL" id="DF237222">
    <property type="protein sequence ID" value="GAQ86160.1"/>
    <property type="molecule type" value="Genomic_DNA"/>
</dbReference>
<gene>
    <name evidence="1" type="ORF">KFL_002730180</name>
</gene>
<proteinExistence type="predicted"/>
<protein>
    <submittedName>
        <fullName evidence="1">Uncharacterized protein</fullName>
    </submittedName>
</protein>
<evidence type="ECO:0000313" key="2">
    <source>
        <dbReference type="Proteomes" id="UP000054558"/>
    </source>
</evidence>
<name>A0A1Y1I5D2_KLENI</name>
<accession>A0A1Y1I5D2</accession>
<dbReference type="AlphaFoldDB" id="A0A1Y1I5D2"/>
<evidence type="ECO:0000313" key="1">
    <source>
        <dbReference type="EMBL" id="GAQ86160.1"/>
    </source>
</evidence>
<keyword evidence="2" id="KW-1185">Reference proteome</keyword>
<sequence>MLKSGILHLCGEDTTGWNEQFTMLTSYEQQAAEAAAASLTPGDMGLEQTKLRIREDFRYVLTARRSNNGKT</sequence>
<organism evidence="1 2">
    <name type="scientific">Klebsormidium nitens</name>
    <name type="common">Green alga</name>
    <name type="synonym">Ulothrix nitens</name>
    <dbReference type="NCBI Taxonomy" id="105231"/>
    <lineage>
        <taxon>Eukaryota</taxon>
        <taxon>Viridiplantae</taxon>
        <taxon>Streptophyta</taxon>
        <taxon>Klebsormidiophyceae</taxon>
        <taxon>Klebsormidiales</taxon>
        <taxon>Klebsormidiaceae</taxon>
        <taxon>Klebsormidium</taxon>
    </lineage>
</organism>
<reference evidence="1 2" key="1">
    <citation type="journal article" date="2014" name="Nat. Commun.">
        <title>Klebsormidium flaccidum genome reveals primary factors for plant terrestrial adaptation.</title>
        <authorList>
            <person name="Hori K."/>
            <person name="Maruyama F."/>
            <person name="Fujisawa T."/>
            <person name="Togashi T."/>
            <person name="Yamamoto N."/>
            <person name="Seo M."/>
            <person name="Sato S."/>
            <person name="Yamada T."/>
            <person name="Mori H."/>
            <person name="Tajima N."/>
            <person name="Moriyama T."/>
            <person name="Ikeuchi M."/>
            <person name="Watanabe M."/>
            <person name="Wada H."/>
            <person name="Kobayashi K."/>
            <person name="Saito M."/>
            <person name="Masuda T."/>
            <person name="Sasaki-Sekimoto Y."/>
            <person name="Mashiguchi K."/>
            <person name="Awai K."/>
            <person name="Shimojima M."/>
            <person name="Masuda S."/>
            <person name="Iwai M."/>
            <person name="Nobusawa T."/>
            <person name="Narise T."/>
            <person name="Kondo S."/>
            <person name="Saito H."/>
            <person name="Sato R."/>
            <person name="Murakawa M."/>
            <person name="Ihara Y."/>
            <person name="Oshima-Yamada Y."/>
            <person name="Ohtaka K."/>
            <person name="Satoh M."/>
            <person name="Sonobe K."/>
            <person name="Ishii M."/>
            <person name="Ohtani R."/>
            <person name="Kanamori-Sato M."/>
            <person name="Honoki R."/>
            <person name="Miyazaki D."/>
            <person name="Mochizuki H."/>
            <person name="Umetsu J."/>
            <person name="Higashi K."/>
            <person name="Shibata D."/>
            <person name="Kamiya Y."/>
            <person name="Sato N."/>
            <person name="Nakamura Y."/>
            <person name="Tabata S."/>
            <person name="Ida S."/>
            <person name="Kurokawa K."/>
            <person name="Ohta H."/>
        </authorList>
    </citation>
    <scope>NUCLEOTIDE SEQUENCE [LARGE SCALE GENOMIC DNA]</scope>
    <source>
        <strain evidence="1 2">NIES-2285</strain>
    </source>
</reference>